<dbReference type="Pfam" id="PF01906">
    <property type="entry name" value="YbjQ_1"/>
    <property type="match status" value="1"/>
</dbReference>
<evidence type="ECO:0000256" key="1">
    <source>
        <dbReference type="ARBA" id="ARBA00010751"/>
    </source>
</evidence>
<gene>
    <name evidence="3" type="ORF">ACFOMG_17445</name>
</gene>
<evidence type="ECO:0000256" key="2">
    <source>
        <dbReference type="HAMAP-Rule" id="MF_00338"/>
    </source>
</evidence>
<comment type="caution">
    <text evidence="3">The sequence shown here is derived from an EMBL/GenBank/DDBJ whole genome shotgun (WGS) entry which is preliminary data.</text>
</comment>
<dbReference type="PANTHER" id="PTHR34068">
    <property type="entry name" value="UPF0145 PROTEIN YBJQ"/>
    <property type="match status" value="1"/>
</dbReference>
<dbReference type="Gene3D" id="3.30.110.70">
    <property type="entry name" value="Hypothetical protein apc22750. Chain B"/>
    <property type="match status" value="1"/>
</dbReference>
<dbReference type="HAMAP" id="MF_00338">
    <property type="entry name" value="UPF0145"/>
    <property type="match status" value="1"/>
</dbReference>
<dbReference type="SUPFAM" id="SSF117782">
    <property type="entry name" value="YbjQ-like"/>
    <property type="match status" value="1"/>
</dbReference>
<dbReference type="Proteomes" id="UP001595722">
    <property type="component" value="Unassembled WGS sequence"/>
</dbReference>
<protein>
    <recommendedName>
        <fullName evidence="2">UPF0145 protein ACFOMG_17445</fullName>
    </recommendedName>
</protein>
<dbReference type="PANTHER" id="PTHR34068:SF1">
    <property type="entry name" value="UPF0145 PROTEIN YBJQ"/>
    <property type="match status" value="1"/>
</dbReference>
<dbReference type="InterPro" id="IPR002765">
    <property type="entry name" value="UPF0145_YbjQ-like"/>
</dbReference>
<evidence type="ECO:0000313" key="3">
    <source>
        <dbReference type="EMBL" id="MFC3681890.1"/>
    </source>
</evidence>
<proteinExistence type="inferred from homology"/>
<organism evidence="3 4">
    <name type="scientific">Bacterioplanoides pacificum</name>
    <dbReference type="NCBI Taxonomy" id="1171596"/>
    <lineage>
        <taxon>Bacteria</taxon>
        <taxon>Pseudomonadati</taxon>
        <taxon>Pseudomonadota</taxon>
        <taxon>Gammaproteobacteria</taxon>
        <taxon>Oceanospirillales</taxon>
        <taxon>Oceanospirillaceae</taxon>
        <taxon>Bacterioplanoides</taxon>
    </lineage>
</organism>
<evidence type="ECO:0000313" key="4">
    <source>
        <dbReference type="Proteomes" id="UP001595722"/>
    </source>
</evidence>
<comment type="similarity">
    <text evidence="1 2">Belongs to the UPF0145 family.</text>
</comment>
<dbReference type="InterPro" id="IPR035439">
    <property type="entry name" value="UPF0145_dom_sf"/>
</dbReference>
<keyword evidence="4" id="KW-1185">Reference proteome</keyword>
<dbReference type="EMBL" id="JBHRYB010000025">
    <property type="protein sequence ID" value="MFC3681890.1"/>
    <property type="molecule type" value="Genomic_DNA"/>
</dbReference>
<accession>A0ABV7VWI7</accession>
<name>A0ABV7VWI7_9GAMM</name>
<sequence>MIEKVECPKCGCFNKVTDNFCWKCKRPIDSEDLERHREKVSREKAKRDNELRIQESELQNRLEMAKDSGDWSCFSKEELSKISESVILTTSFQISKMDIIKEIEIITSEVVYGVNVFKDVMVQVRDIFGGKSETMKKVLRDARKEVLEQLKIEAYCAGANAVICVDLDYQEITGSGKNGLMMLVASGTAVVASPQ</sequence>
<dbReference type="RefSeq" id="WP_376868558.1">
    <property type="nucleotide sequence ID" value="NZ_JBHRYB010000025.1"/>
</dbReference>
<reference evidence="4" key="1">
    <citation type="journal article" date="2019" name="Int. J. Syst. Evol. Microbiol.">
        <title>The Global Catalogue of Microorganisms (GCM) 10K type strain sequencing project: providing services to taxonomists for standard genome sequencing and annotation.</title>
        <authorList>
            <consortium name="The Broad Institute Genomics Platform"/>
            <consortium name="The Broad Institute Genome Sequencing Center for Infectious Disease"/>
            <person name="Wu L."/>
            <person name="Ma J."/>
        </authorList>
    </citation>
    <scope>NUCLEOTIDE SEQUENCE [LARGE SCALE GENOMIC DNA]</scope>
    <source>
        <strain evidence="4">KCTC 42424</strain>
    </source>
</reference>